<evidence type="ECO:0000256" key="5">
    <source>
        <dbReference type="ARBA" id="ARBA00022989"/>
    </source>
</evidence>
<keyword evidence="6 7" id="KW-0472">Membrane</keyword>
<evidence type="ECO:0000256" key="2">
    <source>
        <dbReference type="ARBA" id="ARBA00006386"/>
    </source>
</evidence>
<evidence type="ECO:0000313" key="9">
    <source>
        <dbReference type="Proteomes" id="UP000663651"/>
    </source>
</evidence>
<feature type="transmembrane region" description="Helical" evidence="7">
    <location>
        <begin position="300"/>
        <end position="325"/>
    </location>
</feature>
<comment type="subcellular location">
    <subcellularLocation>
        <location evidence="1">Cell membrane</location>
        <topology evidence="1">Multi-pass membrane protein</topology>
    </subcellularLocation>
</comment>
<accession>A0ABX7Q738</accession>
<evidence type="ECO:0000256" key="6">
    <source>
        <dbReference type="ARBA" id="ARBA00023136"/>
    </source>
</evidence>
<evidence type="ECO:0000256" key="7">
    <source>
        <dbReference type="SAM" id="Phobius"/>
    </source>
</evidence>
<reference evidence="8 9" key="1">
    <citation type="submission" date="2021-03" db="EMBL/GenBank/DDBJ databases">
        <title>Geobacter metallireducens gen. nov. sp. nov., a microorganism capable of coupling the complete oxidation of organic compounds to the reduction of iron and other metals.</title>
        <authorList>
            <person name="Li Y."/>
        </authorList>
    </citation>
    <scope>NUCLEOTIDE SEQUENCE [LARGE SCALE GENOMIC DNA]</scope>
    <source>
        <strain evidence="8 9">Jerry-YX</strain>
    </source>
</reference>
<protein>
    <submittedName>
        <fullName evidence="8">Permease</fullName>
    </submittedName>
</protein>
<gene>
    <name evidence="8" type="ORF">JZM60_08445</name>
</gene>
<dbReference type="PANTHER" id="PTHR34184">
    <property type="entry name" value="UPF0718 PROTEIN YCGR"/>
    <property type="match status" value="1"/>
</dbReference>
<keyword evidence="3" id="KW-1003">Cell membrane</keyword>
<sequence>MVLNLFSRKPREECAIHGHHGGSGNRMLIAMVLISLSLVVWHVLSTGTGGYPAAPVSFPVLLGSELWDLFFDNHGIMAELWDVLPYFLIGILIAGYLRTFKIAVKLQASLRKYGVLSVFLASFVGIITPLCACGTVTTAISLLVAGIPLAPVMSLMVTSPLLSPSTYLLTLNDLGPEWTVIRTISAFAMGVFAGLVTHYLGKRPGFRKDEIFIEGALVRGDFHDDDYPDERLRCNCRRKFGNRIAVRTGNKFLIFLAKSAEMLWVVGKYVLVGVVVGAVVERYMPKEWVYGLFGRKDPLSILWVSLASVPMFLHQISASSIIYHIKGSLGGTLDAGAALAFMIGGPVTAVPTMVLFWSFFRKRVFFLYMSVCLAGTLLIAYGFQLLVFMPGVDVGNPLLAGVASLPGGEAAVVRKDDSNVRMVMDPGGKGLVATYTNPVDGRGPVVFDGAYGHFAAAPAVSHDNGAYIANIARWLEENTLAASSGKILLYSAGSGSGAVPELPGKKVQAELEARGLTVRTAGRHDIPLLTGQLLAEYGQVWLFVGDDPATGLSDAEIKLLEDHNTDGGGALIVPVVRPGEIPRGANRLASRYGVTFAAVGDTGPVVQVSTASGIFNRTAEWLGSVMKLVKKA</sequence>
<feature type="transmembrane region" description="Helical" evidence="7">
    <location>
        <begin position="179"/>
        <end position="200"/>
    </location>
</feature>
<feature type="transmembrane region" description="Helical" evidence="7">
    <location>
        <begin position="27"/>
        <end position="44"/>
    </location>
</feature>
<evidence type="ECO:0000256" key="1">
    <source>
        <dbReference type="ARBA" id="ARBA00004651"/>
    </source>
</evidence>
<feature type="transmembrane region" description="Helical" evidence="7">
    <location>
        <begin position="113"/>
        <end position="132"/>
    </location>
</feature>
<dbReference type="EMBL" id="CP071382">
    <property type="protein sequence ID" value="QSV47274.1"/>
    <property type="molecule type" value="Genomic_DNA"/>
</dbReference>
<dbReference type="Proteomes" id="UP000663651">
    <property type="component" value="Chromosome"/>
</dbReference>
<feature type="transmembrane region" description="Helical" evidence="7">
    <location>
        <begin position="83"/>
        <end position="101"/>
    </location>
</feature>
<evidence type="ECO:0000256" key="3">
    <source>
        <dbReference type="ARBA" id="ARBA00022475"/>
    </source>
</evidence>
<comment type="similarity">
    <text evidence="2">Belongs to the UPF0718 family.</text>
</comment>
<feature type="transmembrane region" description="Helical" evidence="7">
    <location>
        <begin position="337"/>
        <end position="359"/>
    </location>
</feature>
<organism evidence="8 9">
    <name type="scientific">Geobacter benzoatilyticus</name>
    <dbReference type="NCBI Taxonomy" id="2815309"/>
    <lineage>
        <taxon>Bacteria</taxon>
        <taxon>Pseudomonadati</taxon>
        <taxon>Thermodesulfobacteriota</taxon>
        <taxon>Desulfuromonadia</taxon>
        <taxon>Geobacterales</taxon>
        <taxon>Geobacteraceae</taxon>
        <taxon>Geobacter</taxon>
    </lineage>
</organism>
<keyword evidence="9" id="KW-1185">Reference proteome</keyword>
<proteinExistence type="inferred from homology"/>
<dbReference type="RefSeq" id="WP_207165363.1">
    <property type="nucleotide sequence ID" value="NZ_CP071382.1"/>
</dbReference>
<feature type="transmembrane region" description="Helical" evidence="7">
    <location>
        <begin position="262"/>
        <end position="280"/>
    </location>
</feature>
<keyword evidence="5 7" id="KW-1133">Transmembrane helix</keyword>
<name>A0ABX7Q738_9BACT</name>
<dbReference type="PANTHER" id="PTHR34184:SF4">
    <property type="entry name" value="UPF0718 PROTEIN YCGR"/>
    <property type="match status" value="1"/>
</dbReference>
<keyword evidence="4 7" id="KW-0812">Transmembrane</keyword>
<dbReference type="InterPro" id="IPR005524">
    <property type="entry name" value="DUF318"/>
</dbReference>
<feature type="transmembrane region" description="Helical" evidence="7">
    <location>
        <begin position="365"/>
        <end position="388"/>
    </location>
</feature>
<evidence type="ECO:0000313" key="8">
    <source>
        <dbReference type="EMBL" id="QSV47274.1"/>
    </source>
</evidence>
<dbReference type="InterPro" id="IPR052923">
    <property type="entry name" value="UPF0718"/>
</dbReference>
<evidence type="ECO:0000256" key="4">
    <source>
        <dbReference type="ARBA" id="ARBA00022692"/>
    </source>
</evidence>
<dbReference type="Pfam" id="PF03773">
    <property type="entry name" value="ArsP_1"/>
    <property type="match status" value="1"/>
</dbReference>